<dbReference type="GO" id="GO:0102571">
    <property type="term" value="F:[protein]-3-O-(N-acetyl-D-glucosaminyl)-L-serine/L-threonine O-N-acetyl-alpha-D-glucosaminase activity"/>
    <property type="evidence" value="ECO:0007669"/>
    <property type="project" value="UniProtKB-EC"/>
</dbReference>
<evidence type="ECO:0000256" key="9">
    <source>
        <dbReference type="SAM" id="MobiDB-lite"/>
    </source>
</evidence>
<dbReference type="PANTHER" id="PTHR13170:SF19">
    <property type="entry name" value="O-GLCNACASE-LIKE"/>
    <property type="match status" value="1"/>
</dbReference>
<gene>
    <name evidence="12" type="ORF">P4O66_006798</name>
</gene>
<comment type="caution">
    <text evidence="12">The sequence shown here is derived from an EMBL/GenBank/DDBJ whole genome shotgun (WGS) entry which is preliminary data.</text>
</comment>
<feature type="domain" description="GH84" evidence="11">
    <location>
        <begin position="1166"/>
        <end position="1463"/>
    </location>
</feature>
<dbReference type="Pfam" id="PF00076">
    <property type="entry name" value="RRM_1"/>
    <property type="match status" value="1"/>
</dbReference>
<dbReference type="InterPro" id="IPR035979">
    <property type="entry name" value="RBD_domain_sf"/>
</dbReference>
<dbReference type="SUPFAM" id="SSF54928">
    <property type="entry name" value="RNA-binding domain, RBD"/>
    <property type="match status" value="1"/>
</dbReference>
<feature type="domain" description="RRM" evidence="10">
    <location>
        <begin position="1091"/>
        <end position="1168"/>
    </location>
</feature>
<dbReference type="GO" id="GO:0003723">
    <property type="term" value="F:RNA binding"/>
    <property type="evidence" value="ECO:0007669"/>
    <property type="project" value="UniProtKB-UniRule"/>
</dbReference>
<comment type="catalytic activity">
    <reaction evidence="4">
        <text>3-O-(N-acetyl-beta-D-glucosaminyl)-L-seryl-[protein] + H2O = N-acetyl-D-glucosamine + L-seryl-[protein]</text>
        <dbReference type="Rhea" id="RHEA:48876"/>
        <dbReference type="Rhea" id="RHEA-COMP:9863"/>
        <dbReference type="Rhea" id="RHEA-COMP:12251"/>
        <dbReference type="ChEBI" id="CHEBI:15377"/>
        <dbReference type="ChEBI" id="CHEBI:29999"/>
        <dbReference type="ChEBI" id="CHEBI:90838"/>
        <dbReference type="ChEBI" id="CHEBI:506227"/>
        <dbReference type="EC" id="3.2.1.169"/>
    </reaction>
</comment>
<dbReference type="PROSITE" id="PS52009">
    <property type="entry name" value="GH84"/>
    <property type="match status" value="1"/>
</dbReference>
<evidence type="ECO:0000256" key="3">
    <source>
        <dbReference type="ARBA" id="ARBA00030512"/>
    </source>
</evidence>
<dbReference type="InterPro" id="IPR051822">
    <property type="entry name" value="Glycosyl_Hydrolase_84"/>
</dbReference>
<evidence type="ECO:0000256" key="8">
    <source>
        <dbReference type="PROSITE-ProRule" id="PRU00176"/>
    </source>
</evidence>
<dbReference type="GO" id="GO:0009100">
    <property type="term" value="P:glycoprotein metabolic process"/>
    <property type="evidence" value="ECO:0007669"/>
    <property type="project" value="TreeGrafter"/>
</dbReference>
<evidence type="ECO:0000256" key="2">
    <source>
        <dbReference type="ARBA" id="ARBA00023295"/>
    </source>
</evidence>
<dbReference type="SMART" id="SM00360">
    <property type="entry name" value="RRM"/>
    <property type="match status" value="1"/>
</dbReference>
<dbReference type="EC" id="3.2.1.169" evidence="6"/>
<keyword evidence="2" id="KW-0326">Glycosidase</keyword>
<dbReference type="PROSITE" id="PS50102">
    <property type="entry name" value="RRM"/>
    <property type="match status" value="1"/>
</dbReference>
<feature type="compositionally biased region" description="Basic residues" evidence="9">
    <location>
        <begin position="969"/>
        <end position="980"/>
    </location>
</feature>
<dbReference type="InterPro" id="IPR012677">
    <property type="entry name" value="Nucleotide-bd_a/b_plait_sf"/>
</dbReference>
<feature type="region of interest" description="Disordered" evidence="9">
    <location>
        <begin position="299"/>
        <end position="355"/>
    </location>
</feature>
<accession>A0AAD8ZGA3</accession>
<dbReference type="Gene3D" id="3.20.20.80">
    <property type="entry name" value="Glycosidases"/>
    <property type="match status" value="1"/>
</dbReference>
<feature type="region of interest" description="Disordered" evidence="9">
    <location>
        <begin position="1501"/>
        <end position="1535"/>
    </location>
</feature>
<keyword evidence="13" id="KW-1185">Reference proteome</keyword>
<dbReference type="FunFam" id="3.20.20.80:FF:000009">
    <property type="entry name" value="O-GlcNAcase BT_4395"/>
    <property type="match status" value="1"/>
</dbReference>
<feature type="compositionally biased region" description="Polar residues" evidence="9">
    <location>
        <begin position="308"/>
        <end position="319"/>
    </location>
</feature>
<dbReference type="PANTHER" id="PTHR13170">
    <property type="entry name" value="O-GLCNACASE"/>
    <property type="match status" value="1"/>
</dbReference>
<dbReference type="Gene3D" id="3.30.70.330">
    <property type="match status" value="1"/>
</dbReference>
<dbReference type="InterPro" id="IPR000504">
    <property type="entry name" value="RRM_dom"/>
</dbReference>
<evidence type="ECO:0000313" key="12">
    <source>
        <dbReference type="EMBL" id="KAK1798505.1"/>
    </source>
</evidence>
<evidence type="ECO:0000313" key="13">
    <source>
        <dbReference type="Proteomes" id="UP001239994"/>
    </source>
</evidence>
<dbReference type="InterPro" id="IPR017853">
    <property type="entry name" value="GH"/>
</dbReference>
<feature type="region of interest" description="Disordered" evidence="9">
    <location>
        <begin position="639"/>
        <end position="726"/>
    </location>
</feature>
<feature type="region of interest" description="Disordered" evidence="9">
    <location>
        <begin position="760"/>
        <end position="779"/>
    </location>
</feature>
<feature type="compositionally biased region" description="Polar residues" evidence="9">
    <location>
        <begin position="680"/>
        <end position="698"/>
    </location>
</feature>
<evidence type="ECO:0000259" key="10">
    <source>
        <dbReference type="PROSITE" id="PS50102"/>
    </source>
</evidence>
<protein>
    <recommendedName>
        <fullName evidence="6">protein O-GlcNAcase</fullName>
        <ecNumber evidence="6">3.2.1.169</ecNumber>
    </recommendedName>
    <alternativeName>
        <fullName evidence="3">Beta-N-acetylhexosaminidase</fullName>
    </alternativeName>
    <alternativeName>
        <fullName evidence="7">Beta-hexosaminidase</fullName>
    </alternativeName>
</protein>
<sequence>MPVRAAAAPSEWLEGAAAAGFSRSPALRCDRLRLATARLPLLLTWASVLRRSTYARMHTEERVRECTGGLAVLRCCVCPQLCSAQLFPDELCCWGWVWWQAARGGPHQTYTTALQVWRCAVELRGRGHLERSAMPYYDTEQRGDIPSLSVCREKTQSRVPYISMTRAYSLFLTALGLFDSHAHVMSACQSASSVRGAFEKSHDPGCGQDVASTSDSLHGSLDPSILSLIEDTSTTGEAKSCIDDESEATLLSALSEILDSVIEETLSPFDMLPDSDILRGQRGQDSKFKKLHSLAVPPSDRAAAVRATRSQRSSLSNSKAEGLLSDRQLRPRPRRRTQMTTVQRSDGEEEDLSETRRPLVRTFRIESDPALYHDEHQDGNVSVWLADLVRHMHPYSLRIGLDQEKKRTEEFPEEDMFVDVVGDDDEVGENLLGVSGVSPLAHSEVGQDVESSVEKPEEETLKMCSSVSGEQNKNDDTKKPHKSVLAKMGNTGRIKKKVRFAPDISSIHEYQLDDEACACDLKYGLSSEACEGDVKIAGAGSAGSSEQIEASEMLPSQHGNTKPRSISLQEYRLLKRKTLPEEERKWDHRTKWPPVPEIPGDLLPIPCIPGYNPPLRHLKPSPANAELSVPYSVTRPKRKTHLPLTSAPNQKALGPVSVHAVDPPNPVTLPLLSPEPVHAKTSSLSEKRNALQQQTGTNYPHGKHPICLSPQPQPAAQQASSSLERRSSLIQEPQSYVSCVGAIFAEVKEEECSPTVAGTRKANVSAPSSPMRATPVVASRRRPPLVKLPATAGGHQRGEEPSKESTNEMGLTPPATPPHHIWNPLVPGQRAKPHKGMKPSSGKAIQIIEPRPLPRSKVHFKLRAPSFIPAPSLSLAFMDHDYCGTQEFIHGHKKARPGMHMHETPPNQPRKHLSHKPLDHRTLCEAEHLSDSVLMSPESSPCRLEGHSAGRLEEAGTVRPSRRSSPARGRTRRRLYRRRYHSDSSSGSSSCSSSCSSSGSSSSRSPPRKRPRPSRSSSSSSSRSSSRSLSPSPIRKPRHRSPPGSVSHSCSPQPDRNQKWIRQRRSREHYHLSRWEEDRKMRKKAAIEERRVVYVGRIRGTMTQAELRDRFALFGKIEDCTVHFRNHGDHYGFITYYNTGDAFTAIENGAKLRQPDELPFDICFGGRRQFCQSSYADLDSNRDIDRAPLKSRCGELDFDALLKQAQCKVKRVQKWGLNTYLYAPKNDYKHRMYWRELYTSEEAEQLIALISAAKERNVEFVYAISPGLDITFSNPKEVAALKRKLSQVCEFGCRSFALLFDDIETEMCAADKELFSSSAHAQVSITNQVFQHLQELHTFLFCPTDYCAAFCTPSVTQSSYLHTVGEKLLPEIDVLWTGPKVVSKEISVESIEEVSGVLRRPPVIWDNIHANDYDPQRLFLGPFKNRSTELIPKLRGVLTNPNCEFELNFVAIHTLATWCKSSSGQKDVAMDGEDQGSDYSPQEALQLALTDWLVEFGVADQPDVSRTGSGRPKRESSEEEPMQTDEYVPGPRENPLYTAEPLTLDDLTLLSELFYLPYEHGPTALAMLREVHWLRANSDAATFGHAAAADSGKAKEWQERAQHFDDMCSAVIRMFNRLSNAPNRTVLYDLYNYICDIKSGVSLAKAFVNSLGGHNPPPSQVITDDPEPWGFRGGLSGEFQRMLPCHGNRDLFRTPLATRVYAIRPCTPKDKSDILRLSKEMQSETLQHAALIGDGLVEGQLAPSKHCDLVLEDDEGLCGFTFGLADAKVAMTKSQYPEMMLRDFPSLITVQIHPRVPDPCVAKRLIASVLSSLRDSGSTGVFCEFRSNDKRMLDFLKTLDVLHVLKVDGLQAGLVLMGTKL</sequence>
<evidence type="ECO:0000256" key="5">
    <source>
        <dbReference type="ARBA" id="ARBA00052136"/>
    </source>
</evidence>
<evidence type="ECO:0000256" key="1">
    <source>
        <dbReference type="ARBA" id="ARBA00022801"/>
    </source>
</evidence>
<feature type="compositionally biased region" description="Low complexity" evidence="9">
    <location>
        <begin position="983"/>
        <end position="1005"/>
    </location>
</feature>
<feature type="region of interest" description="Disordered" evidence="9">
    <location>
        <begin position="896"/>
        <end position="915"/>
    </location>
</feature>
<keyword evidence="8" id="KW-0694">RNA-binding</keyword>
<feature type="compositionally biased region" description="Basic and acidic residues" evidence="9">
    <location>
        <begin position="796"/>
        <end position="806"/>
    </location>
</feature>
<feature type="compositionally biased region" description="Low complexity" evidence="9">
    <location>
        <begin position="1014"/>
        <end position="1033"/>
    </location>
</feature>
<evidence type="ECO:0000256" key="4">
    <source>
        <dbReference type="ARBA" id="ARBA00050933"/>
    </source>
</evidence>
<dbReference type="Proteomes" id="UP001239994">
    <property type="component" value="Unassembled WGS sequence"/>
</dbReference>
<keyword evidence="1" id="KW-0378">Hydrolase</keyword>
<comment type="catalytic activity">
    <reaction evidence="5">
        <text>3-O-(N-acetyl-beta-D-glucosaminyl)-L-threonyl-[protein] + H2O = L-threonyl-[protein] + N-acetyl-D-glucosamine</text>
        <dbReference type="Rhea" id="RHEA:48892"/>
        <dbReference type="Rhea" id="RHEA-COMP:11060"/>
        <dbReference type="Rhea" id="RHEA-COMP:12252"/>
        <dbReference type="ChEBI" id="CHEBI:15377"/>
        <dbReference type="ChEBI" id="CHEBI:30013"/>
        <dbReference type="ChEBI" id="CHEBI:90840"/>
        <dbReference type="ChEBI" id="CHEBI:506227"/>
        <dbReference type="EC" id="3.2.1.169"/>
    </reaction>
</comment>
<evidence type="ECO:0000256" key="6">
    <source>
        <dbReference type="ARBA" id="ARBA00066938"/>
    </source>
</evidence>
<feature type="compositionally biased region" description="Polar residues" evidence="9">
    <location>
        <begin position="1044"/>
        <end position="1055"/>
    </location>
</feature>
<reference evidence="12" key="1">
    <citation type="submission" date="2023-03" db="EMBL/GenBank/DDBJ databases">
        <title>Electrophorus voltai genome.</title>
        <authorList>
            <person name="Bian C."/>
        </authorList>
    </citation>
    <scope>NUCLEOTIDE SEQUENCE</scope>
    <source>
        <strain evidence="12">CB-2022</strain>
        <tissue evidence="12">Muscle</tissue>
    </source>
</reference>
<feature type="region of interest" description="Disordered" evidence="9">
    <location>
        <begin position="787"/>
        <end position="821"/>
    </location>
</feature>
<name>A0AAD8ZGA3_9TELE</name>
<dbReference type="Pfam" id="PF07555">
    <property type="entry name" value="NAGidase"/>
    <property type="match status" value="1"/>
</dbReference>
<dbReference type="FunFam" id="1.20.58.240:FF:000001">
    <property type="entry name" value="O-GlcNAcase like"/>
    <property type="match status" value="1"/>
</dbReference>
<evidence type="ECO:0000256" key="7">
    <source>
        <dbReference type="ARBA" id="ARBA00076634"/>
    </source>
</evidence>
<organism evidence="12 13">
    <name type="scientific">Electrophorus voltai</name>
    <dbReference type="NCBI Taxonomy" id="2609070"/>
    <lineage>
        <taxon>Eukaryota</taxon>
        <taxon>Metazoa</taxon>
        <taxon>Chordata</taxon>
        <taxon>Craniata</taxon>
        <taxon>Vertebrata</taxon>
        <taxon>Euteleostomi</taxon>
        <taxon>Actinopterygii</taxon>
        <taxon>Neopterygii</taxon>
        <taxon>Teleostei</taxon>
        <taxon>Ostariophysi</taxon>
        <taxon>Gymnotiformes</taxon>
        <taxon>Gymnotoidei</taxon>
        <taxon>Gymnotidae</taxon>
        <taxon>Electrophorus</taxon>
    </lineage>
</organism>
<dbReference type="SUPFAM" id="SSF51445">
    <property type="entry name" value="(Trans)glycosidases"/>
    <property type="match status" value="1"/>
</dbReference>
<evidence type="ECO:0000259" key="11">
    <source>
        <dbReference type="PROSITE" id="PS52009"/>
    </source>
</evidence>
<dbReference type="EMBL" id="JAROKS010000012">
    <property type="protein sequence ID" value="KAK1798505.1"/>
    <property type="molecule type" value="Genomic_DNA"/>
</dbReference>
<feature type="region of interest" description="Disordered" evidence="9">
    <location>
        <begin position="935"/>
        <end position="1065"/>
    </location>
</feature>
<dbReference type="GO" id="GO:0016231">
    <property type="term" value="F:beta-N-acetylglucosaminidase activity"/>
    <property type="evidence" value="ECO:0007669"/>
    <property type="project" value="TreeGrafter"/>
</dbReference>
<proteinExistence type="predicted"/>
<dbReference type="Gene3D" id="1.20.58.240">
    <property type="entry name" value="STAT, domain 1"/>
    <property type="match status" value="1"/>
</dbReference>
<dbReference type="InterPro" id="IPR011496">
    <property type="entry name" value="O-GlcNAcase_cat"/>
</dbReference>
<dbReference type="Gene3D" id="3.40.630.30">
    <property type="match status" value="1"/>
</dbReference>
<feature type="compositionally biased region" description="Basic and acidic residues" evidence="9">
    <location>
        <begin position="944"/>
        <end position="956"/>
    </location>
</feature>